<dbReference type="InterPro" id="IPR016130">
    <property type="entry name" value="Tyr_Pase_AS"/>
</dbReference>
<dbReference type="OrthoDB" id="9806482at2"/>
<dbReference type="InterPro" id="IPR000387">
    <property type="entry name" value="Tyr_Pase_dom"/>
</dbReference>
<protein>
    <submittedName>
        <fullName evidence="3">Dual specificity protein phosphatase-like protein</fullName>
    </submittedName>
</protein>
<comment type="caution">
    <text evidence="3">The sequence shown here is derived from an EMBL/GenBank/DDBJ whole genome shotgun (WGS) entry which is preliminary data.</text>
</comment>
<dbReference type="SUPFAM" id="SSF52799">
    <property type="entry name" value="(Phosphotyrosine protein) phosphatases II"/>
    <property type="match status" value="1"/>
</dbReference>
<evidence type="ECO:0000259" key="2">
    <source>
        <dbReference type="PROSITE" id="PS50056"/>
    </source>
</evidence>
<organism evidence="3 4">
    <name type="scientific">Yoonia maricola</name>
    <dbReference type="NCBI Taxonomy" id="420999"/>
    <lineage>
        <taxon>Bacteria</taxon>
        <taxon>Pseudomonadati</taxon>
        <taxon>Pseudomonadota</taxon>
        <taxon>Alphaproteobacteria</taxon>
        <taxon>Rhodobacterales</taxon>
        <taxon>Paracoccaceae</taxon>
        <taxon>Yoonia</taxon>
    </lineage>
</organism>
<dbReference type="Gene3D" id="3.90.190.10">
    <property type="entry name" value="Protein tyrosine phosphatase superfamily"/>
    <property type="match status" value="1"/>
</dbReference>
<dbReference type="PANTHER" id="PTHR23339">
    <property type="entry name" value="TYROSINE SPECIFIC PROTEIN PHOSPHATASE AND DUAL SPECIFICITY PROTEIN PHOSPHATASE"/>
    <property type="match status" value="1"/>
</dbReference>
<accession>A0A2M8W2M5</accession>
<evidence type="ECO:0000256" key="1">
    <source>
        <dbReference type="ARBA" id="ARBA00022801"/>
    </source>
</evidence>
<dbReference type="Pfam" id="PF22784">
    <property type="entry name" value="PTP-SAK"/>
    <property type="match status" value="1"/>
</dbReference>
<dbReference type="FunFam" id="3.90.190.10:FF:000157">
    <property type="entry name" value="Protein-tyrosine phosphatase"/>
    <property type="match status" value="1"/>
</dbReference>
<evidence type="ECO:0000313" key="3">
    <source>
        <dbReference type="EMBL" id="PJI85182.1"/>
    </source>
</evidence>
<proteinExistence type="predicted"/>
<gene>
    <name evidence="3" type="ORF">BC777_3181</name>
</gene>
<dbReference type="InterPro" id="IPR029021">
    <property type="entry name" value="Prot-tyrosine_phosphatase-like"/>
</dbReference>
<dbReference type="EMBL" id="PGTY01000003">
    <property type="protein sequence ID" value="PJI85182.1"/>
    <property type="molecule type" value="Genomic_DNA"/>
</dbReference>
<dbReference type="InterPro" id="IPR050561">
    <property type="entry name" value="PTP"/>
</dbReference>
<dbReference type="PROSITE" id="PS00383">
    <property type="entry name" value="TYR_PHOSPHATASE_1"/>
    <property type="match status" value="1"/>
</dbReference>
<dbReference type="Proteomes" id="UP000228531">
    <property type="component" value="Unassembled WGS sequence"/>
</dbReference>
<reference evidence="3 4" key="1">
    <citation type="submission" date="2017-11" db="EMBL/GenBank/DDBJ databases">
        <title>Genomic Encyclopedia of Archaeal and Bacterial Type Strains, Phase II (KMG-II): From Individual Species to Whole Genera.</title>
        <authorList>
            <person name="Goeker M."/>
        </authorList>
    </citation>
    <scope>NUCLEOTIDE SEQUENCE [LARGE SCALE GENOMIC DNA]</scope>
    <source>
        <strain evidence="3 4">DSM 29128</strain>
    </source>
</reference>
<evidence type="ECO:0000313" key="4">
    <source>
        <dbReference type="Proteomes" id="UP000228531"/>
    </source>
</evidence>
<dbReference type="RefSeq" id="WP_100369128.1">
    <property type="nucleotide sequence ID" value="NZ_PGTY01000003.1"/>
</dbReference>
<sequence length="157" mass="17547">MLEFVIHSLPVAGGTVAITPMPGRTRHYYTDWLRLLDWQLDLVLTMTSQAELERKGAGTLGRDLANEGIDWLHLPVPDFGVPLDIDWPQVRDKSFGVLRRHGRVLVHCFGGCGRSGMMVLRLMIAAGEDPDAALLRLRAVRPCAVETDEQMRWACQG</sequence>
<dbReference type="PROSITE" id="PS50056">
    <property type="entry name" value="TYR_PHOSPHATASE_2"/>
    <property type="match status" value="1"/>
</dbReference>
<dbReference type="GO" id="GO:0016791">
    <property type="term" value="F:phosphatase activity"/>
    <property type="evidence" value="ECO:0007669"/>
    <property type="project" value="UniProtKB-ARBA"/>
</dbReference>
<keyword evidence="1" id="KW-0378">Hydrolase</keyword>
<dbReference type="InterPro" id="IPR057023">
    <property type="entry name" value="PTP-SAK"/>
</dbReference>
<feature type="domain" description="Tyrosine specific protein phosphatases" evidence="2">
    <location>
        <begin position="102"/>
        <end position="152"/>
    </location>
</feature>
<keyword evidence="4" id="KW-1185">Reference proteome</keyword>
<name>A0A2M8W2M5_9RHOB</name>
<dbReference type="AlphaFoldDB" id="A0A2M8W2M5"/>